<dbReference type="EMBL" id="CAJOAZ010000770">
    <property type="protein sequence ID" value="CAF3710599.1"/>
    <property type="molecule type" value="Genomic_DNA"/>
</dbReference>
<evidence type="ECO:0000256" key="3">
    <source>
        <dbReference type="ARBA" id="ARBA00022737"/>
    </source>
</evidence>
<gene>
    <name evidence="9" type="ORF">OXD698_LOCUS12932</name>
</gene>
<dbReference type="PANTHER" id="PTHR45836:SF23">
    <property type="entry name" value="NEUROGENIC LOCUS NOTCH HOMOLOG PROTEIN 1"/>
    <property type="match status" value="1"/>
</dbReference>
<dbReference type="SUPFAM" id="SSF57196">
    <property type="entry name" value="EGF/Laminin"/>
    <property type="match status" value="3"/>
</dbReference>
<dbReference type="PROSITE" id="PS01186">
    <property type="entry name" value="EGF_2"/>
    <property type="match status" value="2"/>
</dbReference>
<evidence type="ECO:0000256" key="1">
    <source>
        <dbReference type="ARBA" id="ARBA00022536"/>
    </source>
</evidence>
<keyword evidence="7" id="KW-1133">Transmembrane helix</keyword>
<evidence type="ECO:0000313" key="10">
    <source>
        <dbReference type="Proteomes" id="UP000663844"/>
    </source>
</evidence>
<keyword evidence="7" id="KW-0472">Membrane</keyword>
<dbReference type="InterPro" id="IPR051355">
    <property type="entry name" value="Notch/Slit_guidance"/>
</dbReference>
<dbReference type="Gene3D" id="2.10.25.10">
    <property type="entry name" value="Laminin"/>
    <property type="match status" value="3"/>
</dbReference>
<proteinExistence type="predicted"/>
<keyword evidence="7" id="KW-0812">Transmembrane</keyword>
<comment type="caution">
    <text evidence="6">Lacks conserved residue(s) required for the propagation of feature annotation.</text>
</comment>
<dbReference type="PANTHER" id="PTHR45836">
    <property type="entry name" value="SLIT HOMOLOG"/>
    <property type="match status" value="1"/>
</dbReference>
<evidence type="ECO:0000259" key="8">
    <source>
        <dbReference type="PROSITE" id="PS50026"/>
    </source>
</evidence>
<evidence type="ECO:0000256" key="5">
    <source>
        <dbReference type="ARBA" id="ARBA00023180"/>
    </source>
</evidence>
<dbReference type="SMART" id="SM00179">
    <property type="entry name" value="EGF_CA"/>
    <property type="match status" value="3"/>
</dbReference>
<dbReference type="CDD" id="cd00054">
    <property type="entry name" value="EGF_CA"/>
    <property type="match status" value="1"/>
</dbReference>
<dbReference type="GO" id="GO:0043235">
    <property type="term" value="C:receptor complex"/>
    <property type="evidence" value="ECO:0007669"/>
    <property type="project" value="TreeGrafter"/>
</dbReference>
<dbReference type="FunFam" id="2.10.25.10:FF:000230">
    <property type="entry name" value="Delta-like protein"/>
    <property type="match status" value="1"/>
</dbReference>
<dbReference type="GO" id="GO:0009986">
    <property type="term" value="C:cell surface"/>
    <property type="evidence" value="ECO:0007669"/>
    <property type="project" value="TreeGrafter"/>
</dbReference>
<dbReference type="GO" id="GO:0005886">
    <property type="term" value="C:plasma membrane"/>
    <property type="evidence" value="ECO:0007669"/>
    <property type="project" value="UniProtKB-ARBA"/>
</dbReference>
<feature type="disulfide bond" evidence="6">
    <location>
        <begin position="738"/>
        <end position="747"/>
    </location>
</feature>
<feature type="transmembrane region" description="Helical" evidence="7">
    <location>
        <begin position="803"/>
        <end position="828"/>
    </location>
</feature>
<organism evidence="9 10">
    <name type="scientific">Adineta steineri</name>
    <dbReference type="NCBI Taxonomy" id="433720"/>
    <lineage>
        <taxon>Eukaryota</taxon>
        <taxon>Metazoa</taxon>
        <taxon>Spiralia</taxon>
        <taxon>Gnathifera</taxon>
        <taxon>Rotifera</taxon>
        <taxon>Eurotatoria</taxon>
        <taxon>Bdelloidea</taxon>
        <taxon>Adinetida</taxon>
        <taxon>Adinetidae</taxon>
        <taxon>Adineta</taxon>
    </lineage>
</organism>
<dbReference type="InterPro" id="IPR001881">
    <property type="entry name" value="EGF-like_Ca-bd_dom"/>
</dbReference>
<dbReference type="InterPro" id="IPR000742">
    <property type="entry name" value="EGF"/>
</dbReference>
<evidence type="ECO:0000256" key="6">
    <source>
        <dbReference type="PROSITE-ProRule" id="PRU00076"/>
    </source>
</evidence>
<feature type="domain" description="EGF-like" evidence="8">
    <location>
        <begin position="750"/>
        <end position="787"/>
    </location>
</feature>
<dbReference type="GO" id="GO:0007411">
    <property type="term" value="P:axon guidance"/>
    <property type="evidence" value="ECO:0007669"/>
    <property type="project" value="TreeGrafter"/>
</dbReference>
<dbReference type="GO" id="GO:0005509">
    <property type="term" value="F:calcium ion binding"/>
    <property type="evidence" value="ECO:0007669"/>
    <property type="project" value="InterPro"/>
</dbReference>
<feature type="disulfide bond" evidence="6">
    <location>
        <begin position="699"/>
        <end position="708"/>
    </location>
</feature>
<name>A0A818VMD3_9BILA</name>
<keyword evidence="3" id="KW-0677">Repeat</keyword>
<keyword evidence="2" id="KW-0732">Signal</keyword>
<dbReference type="PROSITE" id="PS00022">
    <property type="entry name" value="EGF_1"/>
    <property type="match status" value="2"/>
</dbReference>
<sequence length="874" mass="95709">MSWCVNGYFQMSTYSTGGSIWRYPEFNCCDCGKGWPVWFVPNAGYGAIKAVPELTGNDGNSSVIDLKCIDPMGNSGVCNMTCKTLAHPIISITNITSNDFNMYNCTLILQTTNASMSYTLQIPQDNYIVYFTNWTTDDYNFSCLGATPPSNSSMLCRHDVAQCLSPATTYRCVSPGMHSQFRKYNISESAFYLDCIDTSNWINNNTANSETTAFTCYSYEVVYRVCSGGTATPGNQWALGSMYNYPEFNCCGCGKGWPLWFVPLAGFAATRAVPELTNNTQNSNVTNLQCIDSYGNSRACNMTCKLWTNPLTSIETITNDDFDWFNCTLIIRTMNASMSYVVQIPSDNYLLYFSNWTTSDYDFACKGNQVASNVSMLCRHDFMQCLSTQVTNRYVPADCVDTANWTNLFIGSPNHKGYSCFEYEFLFGMCTGGTFTPSSQWSLGKNFNFPELNCCACGKVICGTDNTQFPTLPPTSSEVDDQDTSEIPTTYTSFSPVVSSSFKATTYAGETTTTTSPVGSSSFKATTYAEETTTTTSVVRSSSLKATTYAEETTTTTSPVGSSSLKATTYAEETTSSVGSSSIKATTYAGETTTTASSIGSSSFKATTYAEETTTIASPVVSSSFKAMTYAGETTTTALITFVTVATLSPSPVWQSPTCINGNIGLNCNVTVDLCQITNPCLNNGTCVNTLSSTYTCTCMQGFTGSHCETDIRPCKPWTCLSYGLCNETSPTTFQCDCYPGYEGLNCESLTDYCDGIVCQNNGQCRPILLNFTCECTTKDVTGRYCEIKSNSLVIKAAVKRSVGYIAIVAIIGVISIFVGFDALTYIFKIDTVKRHRKYLAKRRRQQRERQSKPKSVIRFVYVNASPDESTIES</sequence>
<reference evidence="9" key="1">
    <citation type="submission" date="2021-02" db="EMBL/GenBank/DDBJ databases">
        <authorList>
            <person name="Nowell W R."/>
        </authorList>
    </citation>
    <scope>NUCLEOTIDE SEQUENCE</scope>
</reference>
<dbReference type="GO" id="GO:0007219">
    <property type="term" value="P:Notch signaling pathway"/>
    <property type="evidence" value="ECO:0007669"/>
    <property type="project" value="TreeGrafter"/>
</dbReference>
<dbReference type="AlphaFoldDB" id="A0A818VMD3"/>
<keyword evidence="1 6" id="KW-0245">EGF-like domain</keyword>
<feature type="domain" description="EGF-like" evidence="8">
    <location>
        <begin position="671"/>
        <end position="709"/>
    </location>
</feature>
<evidence type="ECO:0000256" key="7">
    <source>
        <dbReference type="SAM" id="Phobius"/>
    </source>
</evidence>
<comment type="caution">
    <text evidence="9">The sequence shown here is derived from an EMBL/GenBank/DDBJ whole genome shotgun (WGS) entry which is preliminary data.</text>
</comment>
<dbReference type="PROSITE" id="PS50026">
    <property type="entry name" value="EGF_3"/>
    <property type="match status" value="3"/>
</dbReference>
<feature type="domain" description="EGF-like" evidence="8">
    <location>
        <begin position="711"/>
        <end position="748"/>
    </location>
</feature>
<dbReference type="GO" id="GO:0042063">
    <property type="term" value="P:gliogenesis"/>
    <property type="evidence" value="ECO:0007669"/>
    <property type="project" value="UniProtKB-ARBA"/>
</dbReference>
<evidence type="ECO:0000313" key="9">
    <source>
        <dbReference type="EMBL" id="CAF3710599.1"/>
    </source>
</evidence>
<dbReference type="Proteomes" id="UP000663844">
    <property type="component" value="Unassembled WGS sequence"/>
</dbReference>
<accession>A0A818VMD3</accession>
<dbReference type="Pfam" id="PF00008">
    <property type="entry name" value="EGF"/>
    <property type="match status" value="1"/>
</dbReference>
<protein>
    <recommendedName>
        <fullName evidence="8">EGF-like domain-containing protein</fullName>
    </recommendedName>
</protein>
<keyword evidence="5" id="KW-0325">Glycoprotein</keyword>
<dbReference type="SMART" id="SM00181">
    <property type="entry name" value="EGF"/>
    <property type="match status" value="3"/>
</dbReference>
<keyword evidence="4 6" id="KW-1015">Disulfide bond</keyword>
<evidence type="ECO:0000256" key="2">
    <source>
        <dbReference type="ARBA" id="ARBA00022729"/>
    </source>
</evidence>
<evidence type="ECO:0000256" key="4">
    <source>
        <dbReference type="ARBA" id="ARBA00023157"/>
    </source>
</evidence>